<dbReference type="Gene3D" id="3.20.20.190">
    <property type="entry name" value="Phosphatidylinositol (PI) phosphodiesterase"/>
    <property type="match status" value="1"/>
</dbReference>
<feature type="domain" description="GP-PDE" evidence="1">
    <location>
        <begin position="10"/>
        <end position="249"/>
    </location>
</feature>
<dbReference type="SUPFAM" id="SSF51695">
    <property type="entry name" value="PLC-like phosphodiesterases"/>
    <property type="match status" value="1"/>
</dbReference>
<reference evidence="2 3" key="1">
    <citation type="submission" date="2020-03" db="EMBL/GenBank/DDBJ databases">
        <title>Whole genome shotgun sequence of Phytohabitans houttuyneae NBRC 108639.</title>
        <authorList>
            <person name="Komaki H."/>
            <person name="Tamura T."/>
        </authorList>
    </citation>
    <scope>NUCLEOTIDE SEQUENCE [LARGE SCALE GENOMIC DNA]</scope>
    <source>
        <strain evidence="2 3">NBRC 108639</strain>
    </source>
</reference>
<dbReference type="EMBL" id="BLPF01000003">
    <property type="protein sequence ID" value="GFJ83964.1"/>
    <property type="molecule type" value="Genomic_DNA"/>
</dbReference>
<evidence type="ECO:0000259" key="1">
    <source>
        <dbReference type="PROSITE" id="PS51704"/>
    </source>
</evidence>
<dbReference type="PANTHER" id="PTHR46211:SF1">
    <property type="entry name" value="GLYCEROPHOSPHODIESTER PHOSPHODIESTERASE, CYTOPLASMIC"/>
    <property type="match status" value="1"/>
</dbReference>
<dbReference type="PROSITE" id="PS51704">
    <property type="entry name" value="GP_PDE"/>
    <property type="match status" value="1"/>
</dbReference>
<name>A0A6V8KJC3_9ACTN</name>
<dbReference type="PANTHER" id="PTHR46211">
    <property type="entry name" value="GLYCEROPHOSPHORYL DIESTER PHOSPHODIESTERASE"/>
    <property type="match status" value="1"/>
</dbReference>
<dbReference type="GO" id="GO:0006629">
    <property type="term" value="P:lipid metabolic process"/>
    <property type="evidence" value="ECO:0007669"/>
    <property type="project" value="InterPro"/>
</dbReference>
<organism evidence="2 3">
    <name type="scientific">Phytohabitans houttuyneae</name>
    <dbReference type="NCBI Taxonomy" id="1076126"/>
    <lineage>
        <taxon>Bacteria</taxon>
        <taxon>Bacillati</taxon>
        <taxon>Actinomycetota</taxon>
        <taxon>Actinomycetes</taxon>
        <taxon>Micromonosporales</taxon>
        <taxon>Micromonosporaceae</taxon>
    </lineage>
</organism>
<comment type="caution">
    <text evidence="2">The sequence shown here is derived from an EMBL/GenBank/DDBJ whole genome shotgun (WGS) entry which is preliminary data.</text>
</comment>
<protein>
    <submittedName>
        <fullName evidence="2">Glycerophosphoryl diester phosphodiesterase</fullName>
    </submittedName>
</protein>
<keyword evidence="3" id="KW-1185">Reference proteome</keyword>
<dbReference type="InterPro" id="IPR017946">
    <property type="entry name" value="PLC-like_Pdiesterase_TIM-brl"/>
</dbReference>
<dbReference type="InterPro" id="IPR030395">
    <property type="entry name" value="GP_PDE_dom"/>
</dbReference>
<reference evidence="2 3" key="2">
    <citation type="submission" date="2020-03" db="EMBL/GenBank/DDBJ databases">
        <authorList>
            <person name="Ichikawa N."/>
            <person name="Kimura A."/>
            <person name="Kitahashi Y."/>
            <person name="Uohara A."/>
        </authorList>
    </citation>
    <scope>NUCLEOTIDE SEQUENCE [LARGE SCALE GENOMIC DNA]</scope>
    <source>
        <strain evidence="2 3">NBRC 108639</strain>
    </source>
</reference>
<evidence type="ECO:0000313" key="2">
    <source>
        <dbReference type="EMBL" id="GFJ83964.1"/>
    </source>
</evidence>
<dbReference type="Pfam" id="PF03009">
    <property type="entry name" value="GDPD"/>
    <property type="match status" value="1"/>
</dbReference>
<dbReference type="GO" id="GO:0008081">
    <property type="term" value="F:phosphoric diester hydrolase activity"/>
    <property type="evidence" value="ECO:0007669"/>
    <property type="project" value="InterPro"/>
</dbReference>
<accession>A0A6V8KJC3</accession>
<proteinExistence type="predicted"/>
<dbReference type="AlphaFoldDB" id="A0A6V8KJC3"/>
<evidence type="ECO:0000313" key="3">
    <source>
        <dbReference type="Proteomes" id="UP000482800"/>
    </source>
</evidence>
<sequence>MRALDQWLTEVPIAHRGLYDQARGIPENSLPAFEAAAVAGYPCELDVQLTEDGELVVVHDYELRALAGEPLHTAQLTAPLRRSLSLPGTDEHIPTLDQVLACVAGRVPLLVELKRPRPAFDKSLVRAVLTAMRAYRGPYAIASFDPLLVLDLRRADVEVPVGQISGLLRSAPAVSRLLGRSMVANVLSRPDFIAYELAGLPSRAASWWRRRGRPVIAWPVTSAADEARAATLADNIIFSGFRPQAAPRPEEPTP</sequence>
<gene>
    <name evidence="2" type="ORF">Phou_081440</name>
</gene>
<dbReference type="RefSeq" id="WP_173067062.1">
    <property type="nucleotide sequence ID" value="NZ_BAABGO010000030.1"/>
</dbReference>
<dbReference type="Proteomes" id="UP000482800">
    <property type="component" value="Unassembled WGS sequence"/>
</dbReference>